<dbReference type="EMBL" id="BAAAON010000002">
    <property type="protein sequence ID" value="GAA2175545.1"/>
    <property type="molecule type" value="Genomic_DNA"/>
</dbReference>
<evidence type="ECO:0000313" key="3">
    <source>
        <dbReference type="Proteomes" id="UP001500974"/>
    </source>
</evidence>
<dbReference type="Proteomes" id="UP001500974">
    <property type="component" value="Unassembled WGS sequence"/>
</dbReference>
<dbReference type="CDD" id="cd09022">
    <property type="entry name" value="Aldose_epim_Ec_YihR"/>
    <property type="match status" value="1"/>
</dbReference>
<dbReference type="InterPro" id="IPR011013">
    <property type="entry name" value="Gal_mutarotase_sf_dom"/>
</dbReference>
<dbReference type="InterPro" id="IPR008183">
    <property type="entry name" value="Aldose_1/G6P_1-epimerase"/>
</dbReference>
<dbReference type="Pfam" id="PF01263">
    <property type="entry name" value="Aldose_epim"/>
    <property type="match status" value="1"/>
</dbReference>
<keyword evidence="3" id="KW-1185">Reference proteome</keyword>
<feature type="region of interest" description="Disordered" evidence="1">
    <location>
        <begin position="1"/>
        <end position="22"/>
    </location>
</feature>
<accession>A0ABN3AVT2</accession>
<evidence type="ECO:0000256" key="1">
    <source>
        <dbReference type="SAM" id="MobiDB-lite"/>
    </source>
</evidence>
<dbReference type="PANTHER" id="PTHR10091">
    <property type="entry name" value="ALDOSE-1-EPIMERASE"/>
    <property type="match status" value="1"/>
</dbReference>
<name>A0ABN3AVT2_9MICC</name>
<organism evidence="2 3">
    <name type="scientific">Arthrobacter parietis</name>
    <dbReference type="NCBI Taxonomy" id="271434"/>
    <lineage>
        <taxon>Bacteria</taxon>
        <taxon>Bacillati</taxon>
        <taxon>Actinomycetota</taxon>
        <taxon>Actinomycetes</taxon>
        <taxon>Micrococcales</taxon>
        <taxon>Micrococcaceae</taxon>
        <taxon>Arthrobacter</taxon>
    </lineage>
</organism>
<sequence>MPRRRGHALDLGSMKTTDSTPLSGTQYTLQHGAYTASIASVGATLRYLRRNDRDLVVPYDAEEIRPSFRGAVLAPWPNRVVDGKYSFNGAAHQLALTEPQRSHAIHGLLGWVDWTLAGQAPASVRLSASVIPQKGYPFRLEVEVLYSLDDSGLTTTITAANPGPSAAPYGASAHPYLVAGEGLVDDWTLEVPASSVLQVTEDRLIPMELTDVASSHFDFREPRLIGDTFVDHAYTGINYDDDATATVSVRASDGKGTAITFDRGCPWVQIHTADKPDPAVSRLGLAAEPMTCPPDAFNSGTDLIVLEPGASHSVGWRIHAL</sequence>
<comment type="caution">
    <text evidence="2">The sequence shown here is derived from an EMBL/GenBank/DDBJ whole genome shotgun (WGS) entry which is preliminary data.</text>
</comment>
<gene>
    <name evidence="2" type="ORF">GCM10009784_18340</name>
</gene>
<reference evidence="2 3" key="1">
    <citation type="journal article" date="2019" name="Int. J. Syst. Evol. Microbiol.">
        <title>The Global Catalogue of Microorganisms (GCM) 10K type strain sequencing project: providing services to taxonomists for standard genome sequencing and annotation.</title>
        <authorList>
            <consortium name="The Broad Institute Genomics Platform"/>
            <consortium name="The Broad Institute Genome Sequencing Center for Infectious Disease"/>
            <person name="Wu L."/>
            <person name="Ma J."/>
        </authorList>
    </citation>
    <scope>NUCLEOTIDE SEQUENCE [LARGE SCALE GENOMIC DNA]</scope>
    <source>
        <strain evidence="2 3">JCM 14917</strain>
    </source>
</reference>
<evidence type="ECO:0000313" key="2">
    <source>
        <dbReference type="EMBL" id="GAA2175545.1"/>
    </source>
</evidence>
<dbReference type="Gene3D" id="2.70.98.10">
    <property type="match status" value="1"/>
</dbReference>
<dbReference type="SUPFAM" id="SSF74650">
    <property type="entry name" value="Galactose mutarotase-like"/>
    <property type="match status" value="1"/>
</dbReference>
<dbReference type="InterPro" id="IPR037480">
    <property type="entry name" value="YihR-like"/>
</dbReference>
<dbReference type="PANTHER" id="PTHR10091:SF0">
    <property type="entry name" value="GALACTOSE MUTAROTASE"/>
    <property type="match status" value="1"/>
</dbReference>
<protein>
    <submittedName>
        <fullName evidence="2">Aldose 1-epimerase family protein</fullName>
    </submittedName>
</protein>
<proteinExistence type="predicted"/>
<dbReference type="InterPro" id="IPR014718">
    <property type="entry name" value="GH-type_carb-bd"/>
</dbReference>